<feature type="region of interest" description="Disordered" evidence="10">
    <location>
        <begin position="202"/>
        <end position="221"/>
    </location>
</feature>
<comment type="caution">
    <text evidence="12">The sequence shown here is derived from an EMBL/GenBank/DDBJ whole genome shotgun (WGS) entry which is preliminary data.</text>
</comment>
<evidence type="ECO:0000256" key="9">
    <source>
        <dbReference type="RuleBase" id="RU369094"/>
    </source>
</evidence>
<keyword evidence="1 9" id="KW-0479">Metal-binding</keyword>
<evidence type="ECO:0000256" key="8">
    <source>
        <dbReference type="PROSITE-ProRule" id="PRU00071"/>
    </source>
</evidence>
<dbReference type="PANTHER" id="PTHR31992:SF301">
    <property type="entry name" value="DOF ZINC FINGER PROTEIN DOF3.7"/>
    <property type="match status" value="1"/>
</dbReference>
<dbReference type="GO" id="GO:0005634">
    <property type="term" value="C:nucleus"/>
    <property type="evidence" value="ECO:0007669"/>
    <property type="project" value="UniProtKB-SubCell"/>
</dbReference>
<keyword evidence="13" id="KW-1185">Reference proteome</keyword>
<dbReference type="PROSITE" id="PS50884">
    <property type="entry name" value="ZF_DOF_2"/>
    <property type="match status" value="1"/>
</dbReference>
<keyword evidence="2 8" id="KW-0863">Zinc-finger</keyword>
<dbReference type="GO" id="GO:0008270">
    <property type="term" value="F:zinc ion binding"/>
    <property type="evidence" value="ECO:0007669"/>
    <property type="project" value="UniProtKB-KW"/>
</dbReference>
<dbReference type="InterPro" id="IPR003851">
    <property type="entry name" value="Znf_Dof"/>
</dbReference>
<feature type="region of interest" description="Disordered" evidence="10">
    <location>
        <begin position="107"/>
        <end position="148"/>
    </location>
</feature>
<dbReference type="AlphaFoldDB" id="A0AAN7KLX0"/>
<dbReference type="PANTHER" id="PTHR31992">
    <property type="entry name" value="DOF ZINC FINGER PROTEIN DOF1.4-RELATED"/>
    <property type="match status" value="1"/>
</dbReference>
<organism evidence="12 13">
    <name type="scientific">Trapa natans</name>
    <name type="common">Water chestnut</name>
    <dbReference type="NCBI Taxonomy" id="22666"/>
    <lineage>
        <taxon>Eukaryota</taxon>
        <taxon>Viridiplantae</taxon>
        <taxon>Streptophyta</taxon>
        <taxon>Embryophyta</taxon>
        <taxon>Tracheophyta</taxon>
        <taxon>Spermatophyta</taxon>
        <taxon>Magnoliopsida</taxon>
        <taxon>eudicotyledons</taxon>
        <taxon>Gunneridae</taxon>
        <taxon>Pentapetalae</taxon>
        <taxon>rosids</taxon>
        <taxon>malvids</taxon>
        <taxon>Myrtales</taxon>
        <taxon>Lythraceae</taxon>
        <taxon>Trapa</taxon>
    </lineage>
</organism>
<dbReference type="PROSITE" id="PS01361">
    <property type="entry name" value="ZF_DOF_1"/>
    <property type="match status" value="1"/>
</dbReference>
<comment type="subcellular location">
    <subcellularLocation>
        <location evidence="8 9">Nucleus</location>
    </subcellularLocation>
</comment>
<keyword evidence="4 9" id="KW-0805">Transcription regulation</keyword>
<dbReference type="GO" id="GO:0003700">
    <property type="term" value="F:DNA-binding transcription factor activity"/>
    <property type="evidence" value="ECO:0007669"/>
    <property type="project" value="UniProtKB-UniRule"/>
</dbReference>
<evidence type="ECO:0000256" key="2">
    <source>
        <dbReference type="ARBA" id="ARBA00022771"/>
    </source>
</evidence>
<proteinExistence type="predicted"/>
<evidence type="ECO:0000313" key="13">
    <source>
        <dbReference type="Proteomes" id="UP001346149"/>
    </source>
</evidence>
<evidence type="ECO:0000256" key="6">
    <source>
        <dbReference type="ARBA" id="ARBA00023163"/>
    </source>
</evidence>
<comment type="function">
    <text evidence="9">Transcription factor that binds specifically to a 5'-AA[AG]G-3' consensus core sequence.</text>
</comment>
<dbReference type="GO" id="GO:0003677">
    <property type="term" value="F:DNA binding"/>
    <property type="evidence" value="ECO:0007669"/>
    <property type="project" value="UniProtKB-UniRule"/>
</dbReference>
<reference evidence="12 13" key="1">
    <citation type="journal article" date="2023" name="Hortic Res">
        <title>Pangenome of water caltrop reveals structural variations and asymmetric subgenome divergence after allopolyploidization.</title>
        <authorList>
            <person name="Zhang X."/>
            <person name="Chen Y."/>
            <person name="Wang L."/>
            <person name="Yuan Y."/>
            <person name="Fang M."/>
            <person name="Shi L."/>
            <person name="Lu R."/>
            <person name="Comes H.P."/>
            <person name="Ma Y."/>
            <person name="Chen Y."/>
            <person name="Huang G."/>
            <person name="Zhou Y."/>
            <person name="Zheng Z."/>
            <person name="Qiu Y."/>
        </authorList>
    </citation>
    <scope>NUCLEOTIDE SEQUENCE [LARGE SCALE GENOMIC DNA]</scope>
    <source>
        <strain evidence="12">F231</strain>
    </source>
</reference>
<evidence type="ECO:0000256" key="3">
    <source>
        <dbReference type="ARBA" id="ARBA00022833"/>
    </source>
</evidence>
<dbReference type="Proteomes" id="UP001346149">
    <property type="component" value="Unassembled WGS sequence"/>
</dbReference>
<dbReference type="EMBL" id="JAXQNO010000021">
    <property type="protein sequence ID" value="KAK4768957.1"/>
    <property type="molecule type" value="Genomic_DNA"/>
</dbReference>
<keyword evidence="3 9" id="KW-0862">Zinc</keyword>
<evidence type="ECO:0000313" key="12">
    <source>
        <dbReference type="EMBL" id="KAK4768957.1"/>
    </source>
</evidence>
<evidence type="ECO:0000259" key="11">
    <source>
        <dbReference type="PROSITE" id="PS50884"/>
    </source>
</evidence>
<keyword evidence="6 9" id="KW-0804">Transcription</keyword>
<feature type="region of interest" description="Disordered" evidence="10">
    <location>
        <begin position="34"/>
        <end position="59"/>
    </location>
</feature>
<name>A0AAN7KLX0_TRANT</name>
<feature type="compositionally biased region" description="Basic and acidic residues" evidence="10">
    <location>
        <begin position="47"/>
        <end position="59"/>
    </location>
</feature>
<evidence type="ECO:0000256" key="1">
    <source>
        <dbReference type="ARBA" id="ARBA00022723"/>
    </source>
</evidence>
<evidence type="ECO:0000256" key="4">
    <source>
        <dbReference type="ARBA" id="ARBA00023015"/>
    </source>
</evidence>
<evidence type="ECO:0000256" key="5">
    <source>
        <dbReference type="ARBA" id="ARBA00023125"/>
    </source>
</evidence>
<accession>A0AAN7KLX0</accession>
<sequence length="259" mass="28711">MEHASHQWPQQGLGVGFVNRARGIDQKLTDKVSINHTASDDNNNNNRIHETNKLTRPGKDQALNCPRCNSLNTKFCYYNNYSLSQPRYFCKACRRYWTQGGCLRNVPVGGGSRKKKRSSLMSSPSSSPIHPHPQPSSSAAENYKHYSPVTFPPEDLNLPNFTTAHNDSFYTDAGGFNISAGHGNFHLGLQESEAKDLFPVSDPKQPVPINDRATGDQHQKLEQKKGTLGEVDSSPGTDFWNQGLLLSCSTSWMDGSQIS</sequence>
<protein>
    <recommendedName>
        <fullName evidence="9">Dof zinc finger protein</fullName>
    </recommendedName>
</protein>
<evidence type="ECO:0000256" key="10">
    <source>
        <dbReference type="SAM" id="MobiDB-lite"/>
    </source>
</evidence>
<dbReference type="Pfam" id="PF02701">
    <property type="entry name" value="Zn_ribbon_Dof"/>
    <property type="match status" value="1"/>
</dbReference>
<keyword evidence="5 8" id="KW-0238">DNA-binding</keyword>
<evidence type="ECO:0000256" key="7">
    <source>
        <dbReference type="ARBA" id="ARBA00023242"/>
    </source>
</evidence>
<keyword evidence="7 8" id="KW-0539">Nucleus</keyword>
<feature type="compositionally biased region" description="Low complexity" evidence="10">
    <location>
        <begin position="119"/>
        <end position="129"/>
    </location>
</feature>
<gene>
    <name evidence="12" type="ORF">SAY86_027107</name>
</gene>
<feature type="domain" description="Dof-type" evidence="11">
    <location>
        <begin position="63"/>
        <end position="117"/>
    </location>
</feature>
<dbReference type="InterPro" id="IPR045174">
    <property type="entry name" value="Dof"/>
</dbReference>